<evidence type="ECO:0000256" key="2">
    <source>
        <dbReference type="ARBA" id="ARBA00022737"/>
    </source>
</evidence>
<proteinExistence type="inferred from homology"/>
<dbReference type="InterPro" id="IPR044179">
    <property type="entry name" value="PPR5-like"/>
</dbReference>
<keyword evidence="3" id="KW-0809">Transit peptide</keyword>
<dbReference type="PROSITE" id="PS51375">
    <property type="entry name" value="PPR"/>
    <property type="match status" value="1"/>
</dbReference>
<comment type="similarity">
    <text evidence="1">Belongs to the PPR family. P subfamily.</text>
</comment>
<evidence type="ECO:0000313" key="5">
    <source>
        <dbReference type="EMBL" id="TVU19065.1"/>
    </source>
</evidence>
<evidence type="ECO:0008006" key="7">
    <source>
        <dbReference type="Google" id="ProtNLM"/>
    </source>
</evidence>
<dbReference type="Gene3D" id="1.25.40.10">
    <property type="entry name" value="Tetratricopeptide repeat domain"/>
    <property type="match status" value="2"/>
</dbReference>
<organism evidence="5 6">
    <name type="scientific">Eragrostis curvula</name>
    <name type="common">weeping love grass</name>
    <dbReference type="NCBI Taxonomy" id="38414"/>
    <lineage>
        <taxon>Eukaryota</taxon>
        <taxon>Viridiplantae</taxon>
        <taxon>Streptophyta</taxon>
        <taxon>Embryophyta</taxon>
        <taxon>Tracheophyta</taxon>
        <taxon>Spermatophyta</taxon>
        <taxon>Magnoliopsida</taxon>
        <taxon>Liliopsida</taxon>
        <taxon>Poales</taxon>
        <taxon>Poaceae</taxon>
        <taxon>PACMAD clade</taxon>
        <taxon>Chloridoideae</taxon>
        <taxon>Eragrostideae</taxon>
        <taxon>Eragrostidinae</taxon>
        <taxon>Eragrostis</taxon>
    </lineage>
</organism>
<dbReference type="NCBIfam" id="TIGR00756">
    <property type="entry name" value="PPR"/>
    <property type="match status" value="1"/>
</dbReference>
<dbReference type="PANTHER" id="PTHR47874:SF1">
    <property type="entry name" value="OS05G0407900 PROTEIN"/>
    <property type="match status" value="1"/>
</dbReference>
<keyword evidence="6" id="KW-1185">Reference proteome</keyword>
<reference evidence="5 6" key="1">
    <citation type="journal article" date="2019" name="Sci. Rep.">
        <title>A high-quality genome of Eragrostis curvula grass provides insights into Poaceae evolution and supports new strategies to enhance forage quality.</title>
        <authorList>
            <person name="Carballo J."/>
            <person name="Santos B.A.C.M."/>
            <person name="Zappacosta D."/>
            <person name="Garbus I."/>
            <person name="Selva J.P."/>
            <person name="Gallo C.A."/>
            <person name="Diaz A."/>
            <person name="Albertini E."/>
            <person name="Caccamo M."/>
            <person name="Echenique V."/>
        </authorList>
    </citation>
    <scope>NUCLEOTIDE SEQUENCE [LARGE SCALE GENOMIC DNA]</scope>
    <source>
        <strain evidence="6">cv. Victoria</strain>
        <tissue evidence="5">Leaf</tissue>
    </source>
</reference>
<dbReference type="InterPro" id="IPR011990">
    <property type="entry name" value="TPR-like_helical_dom_sf"/>
</dbReference>
<gene>
    <name evidence="5" type="ORF">EJB05_35194</name>
</gene>
<keyword evidence="2" id="KW-0677">Repeat</keyword>
<dbReference type="EMBL" id="RWGY01000029">
    <property type="protein sequence ID" value="TVU19065.1"/>
    <property type="molecule type" value="Genomic_DNA"/>
</dbReference>
<name>A0A5J9U653_9POAL</name>
<evidence type="ECO:0000313" key="6">
    <source>
        <dbReference type="Proteomes" id="UP000324897"/>
    </source>
</evidence>
<feature type="non-terminal residue" evidence="5">
    <location>
        <position position="1"/>
    </location>
</feature>
<comment type="caution">
    <text evidence="5">The sequence shown here is derived from an EMBL/GenBank/DDBJ whole genome shotgun (WGS) entry which is preliminary data.</text>
</comment>
<dbReference type="InterPro" id="IPR002885">
    <property type="entry name" value="PPR_rpt"/>
</dbReference>
<sequence length="277" mass="31561">MEAMLQSLDASGHPRTIGTYNAVIAGYLTAWMWDKMEEAFCEMESGPVPPDATTHLLMLRGYAHAGMIYKMESAYERALKHAGKVDIVHIRAMICAYCKSEHVDRIQKIEELLQRLGPDDYRPWLNVLLIRVYAQEGLVDAMEQRIAEALDRNSIVTTAKVMRSIISSYFKCDAVDKLANFVRQAEESGWKLCRSLYHCKMVMYGKHHRLEEMHGCSLVLCHVKPCHLHELKPSLTSQGFNDGCGRLLSQLEDELLCEEREVVITQLFVCHSGKVKN</sequence>
<evidence type="ECO:0000256" key="1">
    <source>
        <dbReference type="ARBA" id="ARBA00007626"/>
    </source>
</evidence>
<accession>A0A5J9U653</accession>
<dbReference type="PANTHER" id="PTHR47874">
    <property type="entry name" value="EXPRESSED PROTEIN"/>
    <property type="match status" value="1"/>
</dbReference>
<dbReference type="Pfam" id="PF13041">
    <property type="entry name" value="PPR_2"/>
    <property type="match status" value="1"/>
</dbReference>
<protein>
    <recommendedName>
        <fullName evidence="7">Pentacotripeptide-repeat region of PRORP domain-containing protein</fullName>
    </recommendedName>
</protein>
<dbReference type="GO" id="GO:0003729">
    <property type="term" value="F:mRNA binding"/>
    <property type="evidence" value="ECO:0007669"/>
    <property type="project" value="InterPro"/>
</dbReference>
<dbReference type="OrthoDB" id="185373at2759"/>
<evidence type="ECO:0000256" key="4">
    <source>
        <dbReference type="PROSITE-ProRule" id="PRU00708"/>
    </source>
</evidence>
<feature type="repeat" description="PPR" evidence="4">
    <location>
        <begin position="16"/>
        <end position="50"/>
    </location>
</feature>
<evidence type="ECO:0000256" key="3">
    <source>
        <dbReference type="ARBA" id="ARBA00022946"/>
    </source>
</evidence>
<dbReference type="AlphaFoldDB" id="A0A5J9U653"/>
<dbReference type="Proteomes" id="UP000324897">
    <property type="component" value="Chromosome 7"/>
</dbReference>
<dbReference type="Gramene" id="TVU19065">
    <property type="protein sequence ID" value="TVU19065"/>
    <property type="gene ID" value="EJB05_35194"/>
</dbReference>